<sequence length="1437" mass="154450">MSLKPTTRFQRALALTLAALVPLPGLLVPGTAVAVDLANQPVFATSAVPGNLALALSVEWPTASRTAHTDAYSSNSTFLGYFDPAKCYNYIYNSASNASGTGNTSYFQPAGLATNRRCTAKWSGNFLNWAATAAIDPFRWAMTGGRRVVDTATETILEKGWHSGQGLFDDRSLPAGEIAGATPFTNASAFYIRINGMGFRMRFSLGGERTFTLDYYNNTDYTNNNRTPVLTVQDAAANLSWSGSPAAGVNADNFSTRFTGTFTAPKRGRYRFRLQHDDGVVMWLDTSGTETFTNTNRIIVNNSWTSTYTYQNTNGYNDNSSFSMQAGDRFSIRIVQVDTGGGAGVRLDWALPDDNRNATTNWELFSSDAFGSSAQDFLPTTTVSAGRPYDVTMRVKVCDSSSAAGGVESNCKAYGSNYKPEGLVQKYSQDMRYSAFGYLNDSSDSRDGGVLRARQKFVGPTTPVPGQPSITNTGAEWSSTDGTFVRNPDAADATTTSTATGVSITNSGVINYLNNFGQLLPGSYKGLDPVNELYYAVMRYFRNLGNVPQWTQNISNATYLDGFPVITNWDDPIQYSCQRNFVLGIGDIYTHRDKNVPGNNSSDGEPSMPAAVTADTSVNAMTATNKVGVLQGLGNSFATQATGSSYSRSYMAGLAYDANTKDIRPDVASEAKTLGKQTVQTYWVDVLEAPFVANNKFYLAAKFGGMKVPADFDPYTFAGTIPLDWWSTTGETVGSQNRPDNYFTAGRPDTMVSGLTRAFENIVGDIKAYTTSFSLASKQITQLSNASYATQYDSADWSGELTGSQLNVDATTGVPTLAATPTWSTATRFENQLAGSGWDTGRRIVTWNPSTTNGAAGVPFRISGISTAQRELLNTTYVSGDDSANYLNWLRGDPSLESSGYRARSTTLSTGLRRKRLGDIVNSKITVVAAPSSEYSETANPGYRSFRQTYQSRQTMLYVGANDGMLHAFKGGLGSDGGTELFAYIPSVLFHRNPTDLSAPSQDGLLAQLGRPTYQHRNYVDATARVFDIDFNNAGGAFRTAVQSDGSTNASWRSVLIGGLGSGGRSYYAIDVTDPSAMTSETAVAGKVLWEFPARSQLPTAAGGTCTSNCIDMGFSFGDPVVVKTAKYGWVVIFTSGYNNIDGKGHLFIVNPTSGALLEDISTGLTTSSGMARPTAYVRDYTDMTADSVYVGDLNGQLWRFDLSQARSAAGGYPAPIRIARFTDTSGNAQPVTSRPLVEIHPAKRKRFVMVGTGRLLHSNDIQDAQGQTFYAIVDGGIANFAATANDGDSWPVLRSDLTAVTDVTQGINVDGRAGWLLELGKTNNVGWRVINDQSDAYNGNIGIASFPSVLPTGDACSPSGLSRAYALNYASGKTVLDNNAAYIGFSSVITDLNFVNIRGQTRLVAGDNIGAIRSLPGNFGSTSPRRLSWREIPVGN</sequence>
<gene>
    <name evidence="6" type="ORF">PGB34_01300</name>
</gene>
<dbReference type="Pfam" id="PF05567">
    <property type="entry name" value="T4P_PilY1"/>
    <property type="match status" value="1"/>
</dbReference>
<dbReference type="EMBL" id="JAQIPB010000001">
    <property type="protein sequence ID" value="MDA7414988.1"/>
    <property type="molecule type" value="Genomic_DNA"/>
</dbReference>
<feature type="compositionally biased region" description="Polar residues" evidence="3">
    <location>
        <begin position="468"/>
        <end position="479"/>
    </location>
</feature>
<evidence type="ECO:0000256" key="4">
    <source>
        <dbReference type="SAM" id="SignalP"/>
    </source>
</evidence>
<reference evidence="6" key="1">
    <citation type="submission" date="2023-01" db="EMBL/GenBank/DDBJ databases">
        <title>Xenophilus mangrovi sp. nov., isolated from soil of Mangrove nature reserve.</title>
        <authorList>
            <person name="Xu S."/>
            <person name="Liu Z."/>
            <person name="Xu Y."/>
        </authorList>
    </citation>
    <scope>NUCLEOTIDE SEQUENCE</scope>
    <source>
        <strain evidence="6">YW8</strain>
    </source>
</reference>
<feature type="region of interest" description="Disordered" evidence="3">
    <location>
        <begin position="458"/>
        <end position="479"/>
    </location>
</feature>
<dbReference type="Pfam" id="PF07691">
    <property type="entry name" value="PA14"/>
    <property type="match status" value="1"/>
</dbReference>
<dbReference type="SMART" id="SM00758">
    <property type="entry name" value="PA14"/>
    <property type="match status" value="1"/>
</dbReference>
<keyword evidence="7" id="KW-1185">Reference proteome</keyword>
<dbReference type="RefSeq" id="WP_271426258.1">
    <property type="nucleotide sequence ID" value="NZ_JAQIPB010000001.1"/>
</dbReference>
<evidence type="ECO:0000256" key="2">
    <source>
        <dbReference type="ARBA" id="ARBA00022837"/>
    </source>
</evidence>
<dbReference type="InterPro" id="IPR011658">
    <property type="entry name" value="PA14_dom"/>
</dbReference>
<keyword evidence="1" id="KW-0479">Metal-binding</keyword>
<name>A0AAE3N5I8_9BURK</name>
<protein>
    <submittedName>
        <fullName evidence="6">PilC/PilY family type IV pilus protein</fullName>
    </submittedName>
</protein>
<accession>A0AAE3N5I8</accession>
<dbReference type="SUPFAM" id="SSF56988">
    <property type="entry name" value="Anthrax protective antigen"/>
    <property type="match status" value="1"/>
</dbReference>
<evidence type="ECO:0000259" key="5">
    <source>
        <dbReference type="PROSITE" id="PS51820"/>
    </source>
</evidence>
<dbReference type="Proteomes" id="UP001212602">
    <property type="component" value="Unassembled WGS sequence"/>
</dbReference>
<dbReference type="Gene3D" id="3.90.182.10">
    <property type="entry name" value="Toxin - Anthrax Protective Antigen,domain 1"/>
    <property type="match status" value="1"/>
</dbReference>
<dbReference type="InterPro" id="IPR037524">
    <property type="entry name" value="PA14/GLEYA"/>
</dbReference>
<evidence type="ECO:0000256" key="1">
    <source>
        <dbReference type="ARBA" id="ARBA00022723"/>
    </source>
</evidence>
<feature type="domain" description="PA14" evidence="5">
    <location>
        <begin position="206"/>
        <end position="363"/>
    </location>
</feature>
<keyword evidence="4" id="KW-0732">Signal</keyword>
<evidence type="ECO:0000313" key="6">
    <source>
        <dbReference type="EMBL" id="MDA7414988.1"/>
    </source>
</evidence>
<evidence type="ECO:0000313" key="7">
    <source>
        <dbReference type="Proteomes" id="UP001212602"/>
    </source>
</evidence>
<evidence type="ECO:0000256" key="3">
    <source>
        <dbReference type="SAM" id="MobiDB-lite"/>
    </source>
</evidence>
<dbReference type="GO" id="GO:0046872">
    <property type="term" value="F:metal ion binding"/>
    <property type="evidence" value="ECO:0007669"/>
    <property type="project" value="UniProtKB-KW"/>
</dbReference>
<feature type="signal peptide" evidence="4">
    <location>
        <begin position="1"/>
        <end position="34"/>
    </location>
</feature>
<proteinExistence type="predicted"/>
<keyword evidence="2" id="KW-0106">Calcium</keyword>
<comment type="caution">
    <text evidence="6">The sequence shown here is derived from an EMBL/GenBank/DDBJ whole genome shotgun (WGS) entry which is preliminary data.</text>
</comment>
<dbReference type="PROSITE" id="PS51820">
    <property type="entry name" value="PA14"/>
    <property type="match status" value="1"/>
</dbReference>
<dbReference type="InterPro" id="IPR008707">
    <property type="entry name" value="B-propeller_PilY1"/>
</dbReference>
<feature type="chain" id="PRO_5042175566" evidence="4">
    <location>
        <begin position="35"/>
        <end position="1437"/>
    </location>
</feature>
<organism evidence="6 7">
    <name type="scientific">Xenophilus arseniciresistens</name>
    <dbReference type="NCBI Taxonomy" id="1283306"/>
    <lineage>
        <taxon>Bacteria</taxon>
        <taxon>Pseudomonadati</taxon>
        <taxon>Pseudomonadota</taxon>
        <taxon>Betaproteobacteria</taxon>
        <taxon>Burkholderiales</taxon>
        <taxon>Comamonadaceae</taxon>
        <taxon>Xenophilus</taxon>
    </lineage>
</organism>